<dbReference type="InterPro" id="IPR019734">
    <property type="entry name" value="TPR_rpt"/>
</dbReference>
<dbReference type="SUPFAM" id="SSF48452">
    <property type="entry name" value="TPR-like"/>
    <property type="match status" value="1"/>
</dbReference>
<dbReference type="Proteomes" id="UP000249396">
    <property type="component" value="Unassembled WGS sequence"/>
</dbReference>
<comment type="subcellular location">
    <subcellularLocation>
        <location evidence="1">Cytoplasm</location>
        <location evidence="1">Cytoskeleton</location>
    </subcellularLocation>
</comment>
<comment type="similarity">
    <text evidence="2">Belongs to the kinesin light chain family.</text>
</comment>
<reference evidence="11 12" key="1">
    <citation type="journal article" date="2018" name="Aquat. Microb. Ecol.">
        <title>Gammaproteobacterial methanotrophs dominate.</title>
        <authorList>
            <person name="Rissanen A.J."/>
            <person name="Saarenheimo J."/>
            <person name="Tiirola M."/>
            <person name="Peura S."/>
            <person name="Aalto S.L."/>
            <person name="Karvinen A."/>
            <person name="Nykanen H."/>
        </authorList>
    </citation>
    <scope>NUCLEOTIDE SEQUENCE [LARGE SCALE GENOMIC DNA]</scope>
    <source>
        <strain evidence="11">AMbin10</strain>
    </source>
</reference>
<dbReference type="AlphaFoldDB" id="A0A2W4RK78"/>
<name>A0A2W4RK78_9GAMM</name>
<dbReference type="GO" id="GO:0005871">
    <property type="term" value="C:kinesin complex"/>
    <property type="evidence" value="ECO:0007669"/>
    <property type="project" value="InterPro"/>
</dbReference>
<keyword evidence="7" id="KW-0175">Coiled coil</keyword>
<dbReference type="GO" id="GO:0007018">
    <property type="term" value="P:microtubule-based movement"/>
    <property type="evidence" value="ECO:0007669"/>
    <property type="project" value="TreeGrafter"/>
</dbReference>
<dbReference type="Pfam" id="PF13424">
    <property type="entry name" value="TPR_12"/>
    <property type="match status" value="1"/>
</dbReference>
<sequence length="253" mass="27671">MHTLKAILSSFVSLLSSVPPEPGPEKTANAVQLYPAALTESHPGHCDLHDPGLVAVATALEQCAQARLIYARESGTALKFEPVSEKSALALSSYIRVLASKEKKLGSDHPDVDESLHNLGRLLFDKASYSRAEPVFKRSLAIRERVLGPSHLGVAESLHYLGKLYLIQGLFSMAEPLFQRSLAIREQILGPVHADVADSLGKLAAVFAATGRYDQATLLYSRSLAIYEKSIDLNRPLWEKTSENLALLRRFLG</sequence>
<evidence type="ECO:0000256" key="1">
    <source>
        <dbReference type="ARBA" id="ARBA00004245"/>
    </source>
</evidence>
<evidence type="ECO:0000256" key="10">
    <source>
        <dbReference type="PROSITE-ProRule" id="PRU00339"/>
    </source>
</evidence>
<evidence type="ECO:0000256" key="8">
    <source>
        <dbReference type="ARBA" id="ARBA00023175"/>
    </source>
</evidence>
<evidence type="ECO:0000313" key="11">
    <source>
        <dbReference type="EMBL" id="PZN83433.1"/>
    </source>
</evidence>
<comment type="caution">
    <text evidence="11">The sequence shown here is derived from an EMBL/GenBank/DDBJ whole genome shotgun (WGS) entry which is preliminary data.</text>
</comment>
<dbReference type="InterPro" id="IPR002151">
    <property type="entry name" value="Kinesin_light"/>
</dbReference>
<evidence type="ECO:0000256" key="5">
    <source>
        <dbReference type="ARBA" id="ARBA00022737"/>
    </source>
</evidence>
<evidence type="ECO:0000256" key="4">
    <source>
        <dbReference type="ARBA" id="ARBA00022701"/>
    </source>
</evidence>
<keyword evidence="5" id="KW-0677">Repeat</keyword>
<evidence type="ECO:0000256" key="6">
    <source>
        <dbReference type="ARBA" id="ARBA00022803"/>
    </source>
</evidence>
<accession>A0A2W4RK78</accession>
<evidence type="ECO:0000256" key="7">
    <source>
        <dbReference type="ARBA" id="ARBA00023054"/>
    </source>
</evidence>
<dbReference type="PANTHER" id="PTHR45783:SF3">
    <property type="entry name" value="KINESIN LIGHT CHAIN"/>
    <property type="match status" value="1"/>
</dbReference>
<dbReference type="Gene3D" id="1.25.40.10">
    <property type="entry name" value="Tetratricopeptide repeat domain"/>
    <property type="match status" value="1"/>
</dbReference>
<evidence type="ECO:0000256" key="2">
    <source>
        <dbReference type="ARBA" id="ARBA00009622"/>
    </source>
</evidence>
<feature type="repeat" description="TPR" evidence="10">
    <location>
        <begin position="155"/>
        <end position="188"/>
    </location>
</feature>
<gene>
    <name evidence="11" type="ORF">DM484_04500</name>
</gene>
<keyword evidence="4" id="KW-0493">Microtubule</keyword>
<dbReference type="GO" id="GO:0005874">
    <property type="term" value="C:microtubule"/>
    <property type="evidence" value="ECO:0007669"/>
    <property type="project" value="UniProtKB-KW"/>
</dbReference>
<dbReference type="PROSITE" id="PS50005">
    <property type="entry name" value="TPR"/>
    <property type="match status" value="1"/>
</dbReference>
<keyword evidence="6 10" id="KW-0802">TPR repeat</keyword>
<dbReference type="PANTHER" id="PTHR45783">
    <property type="entry name" value="KINESIN LIGHT CHAIN"/>
    <property type="match status" value="1"/>
</dbReference>
<evidence type="ECO:0000256" key="3">
    <source>
        <dbReference type="ARBA" id="ARBA00022490"/>
    </source>
</evidence>
<dbReference type="GO" id="GO:0019894">
    <property type="term" value="F:kinesin binding"/>
    <property type="evidence" value="ECO:0007669"/>
    <property type="project" value="TreeGrafter"/>
</dbReference>
<keyword evidence="3" id="KW-0963">Cytoplasm</keyword>
<proteinExistence type="inferred from homology"/>
<dbReference type="Pfam" id="PF13374">
    <property type="entry name" value="TPR_10"/>
    <property type="match status" value="1"/>
</dbReference>
<evidence type="ECO:0000313" key="12">
    <source>
        <dbReference type="Proteomes" id="UP000249396"/>
    </source>
</evidence>
<keyword evidence="9" id="KW-0206">Cytoskeleton</keyword>
<keyword evidence="8" id="KW-0505">Motor protein</keyword>
<dbReference type="InterPro" id="IPR011990">
    <property type="entry name" value="TPR-like_helical_dom_sf"/>
</dbReference>
<dbReference type="GO" id="GO:0005737">
    <property type="term" value="C:cytoplasm"/>
    <property type="evidence" value="ECO:0007669"/>
    <property type="project" value="TreeGrafter"/>
</dbReference>
<dbReference type="SMART" id="SM00028">
    <property type="entry name" value="TPR"/>
    <property type="match status" value="3"/>
</dbReference>
<protein>
    <submittedName>
        <fullName evidence="11">Uncharacterized protein</fullName>
    </submittedName>
</protein>
<evidence type="ECO:0000256" key="9">
    <source>
        <dbReference type="ARBA" id="ARBA00023212"/>
    </source>
</evidence>
<dbReference type="EMBL" id="QJPH01000187">
    <property type="protein sequence ID" value="PZN83433.1"/>
    <property type="molecule type" value="Genomic_DNA"/>
</dbReference>
<organism evidence="11 12">
    <name type="scientific">Candidatus Methylumidiphilus alinenensis</name>
    <dbReference type="NCBI Taxonomy" id="2202197"/>
    <lineage>
        <taxon>Bacteria</taxon>
        <taxon>Pseudomonadati</taxon>
        <taxon>Pseudomonadota</taxon>
        <taxon>Gammaproteobacteria</taxon>
        <taxon>Methylococcales</taxon>
        <taxon>Candidatus Methylumidiphilus</taxon>
    </lineage>
</organism>